<proteinExistence type="predicted"/>
<dbReference type="AlphaFoldDB" id="A0AAD8XEC9"/>
<dbReference type="Proteomes" id="UP001244207">
    <property type="component" value="Unassembled WGS sequence"/>
</dbReference>
<name>A0AAD8XEC9_GLOAC</name>
<organism evidence="1 2">
    <name type="scientific">Glomerella acutata</name>
    <name type="common">Colletotrichum acutatum</name>
    <dbReference type="NCBI Taxonomy" id="27357"/>
    <lineage>
        <taxon>Eukaryota</taxon>
        <taxon>Fungi</taxon>
        <taxon>Dikarya</taxon>
        <taxon>Ascomycota</taxon>
        <taxon>Pezizomycotina</taxon>
        <taxon>Sordariomycetes</taxon>
        <taxon>Hypocreomycetidae</taxon>
        <taxon>Glomerellales</taxon>
        <taxon>Glomerellaceae</taxon>
        <taxon>Colletotrichum</taxon>
        <taxon>Colletotrichum acutatum species complex</taxon>
    </lineage>
</organism>
<dbReference type="EMBL" id="JAHMHS010000049">
    <property type="protein sequence ID" value="KAK1724664.1"/>
    <property type="molecule type" value="Genomic_DNA"/>
</dbReference>
<gene>
    <name evidence="1" type="ORF">BDZ83DRAFT_622140</name>
</gene>
<evidence type="ECO:0000313" key="1">
    <source>
        <dbReference type="EMBL" id="KAK1724664.1"/>
    </source>
</evidence>
<accession>A0AAD8XEC9</accession>
<keyword evidence="2" id="KW-1185">Reference proteome</keyword>
<protein>
    <submittedName>
        <fullName evidence="1">Uncharacterized protein</fullName>
    </submittedName>
</protein>
<dbReference type="RefSeq" id="XP_060364719.1">
    <property type="nucleotide sequence ID" value="XM_060508313.1"/>
</dbReference>
<dbReference type="GeneID" id="85392212"/>
<reference evidence="1" key="1">
    <citation type="submission" date="2021-12" db="EMBL/GenBank/DDBJ databases">
        <title>Comparative genomics, transcriptomics and evolutionary studies reveal genomic signatures of adaptation to plant cell wall in hemibiotrophic fungi.</title>
        <authorList>
            <consortium name="DOE Joint Genome Institute"/>
            <person name="Baroncelli R."/>
            <person name="Diaz J.F."/>
            <person name="Benocci T."/>
            <person name="Peng M."/>
            <person name="Battaglia E."/>
            <person name="Haridas S."/>
            <person name="Andreopoulos W."/>
            <person name="Labutti K."/>
            <person name="Pangilinan J."/>
            <person name="Floch G.L."/>
            <person name="Makela M.R."/>
            <person name="Henrissat B."/>
            <person name="Grigoriev I.V."/>
            <person name="Crouch J.A."/>
            <person name="De Vries R.P."/>
            <person name="Sukno S.A."/>
            <person name="Thon M.R."/>
        </authorList>
    </citation>
    <scope>NUCLEOTIDE SEQUENCE</scope>
    <source>
        <strain evidence="1">CBS 112980</strain>
    </source>
</reference>
<evidence type="ECO:0000313" key="2">
    <source>
        <dbReference type="Proteomes" id="UP001244207"/>
    </source>
</evidence>
<sequence length="240" mass="26745">MPRVRLTVGIYDIAELVNQGSRALVALESFNDNCFYAHNTTGRMKEKLQELQGAVNSAKSFAKTNQTSSDIKEKIVKHAKLCGQHISGLKENLDNHTKKRCWANKKESALENQTRKSTASLKDSVGLLGLNCVIALQSLEWCDPIDTKADTYQLIAMKKKLLTKMYPHNLADLIKRSMNADGREAPPTFPITLGKGGQKLSSSSRPIIAIMRLEDLPTVLKGLKTQGIETQRRKGKRRVK</sequence>
<comment type="caution">
    <text evidence="1">The sequence shown here is derived from an EMBL/GenBank/DDBJ whole genome shotgun (WGS) entry which is preliminary data.</text>
</comment>